<dbReference type="Gene3D" id="1.10.510.10">
    <property type="entry name" value="Transferase(Phosphotransferase) domain 1"/>
    <property type="match status" value="1"/>
</dbReference>
<keyword evidence="3 7" id="KW-0547">Nucleotide-binding</keyword>
<keyword evidence="2" id="KW-0808">Transferase</keyword>
<dbReference type="PANTHER" id="PTHR24350">
    <property type="entry name" value="SERINE/THREONINE-PROTEIN KINASE IAL-RELATED"/>
    <property type="match status" value="1"/>
</dbReference>
<dbReference type="InterPro" id="IPR011009">
    <property type="entry name" value="Kinase-like_dom_sf"/>
</dbReference>
<organism evidence="10">
    <name type="scientific">Tetraselmis chuii</name>
    <dbReference type="NCBI Taxonomy" id="63592"/>
    <lineage>
        <taxon>Eukaryota</taxon>
        <taxon>Viridiplantae</taxon>
        <taxon>Chlorophyta</taxon>
        <taxon>core chlorophytes</taxon>
        <taxon>Chlorodendrophyceae</taxon>
        <taxon>Chlorodendrales</taxon>
        <taxon>Chlorodendraceae</taxon>
        <taxon>Tetraselmis</taxon>
    </lineage>
</organism>
<keyword evidence="1" id="KW-0723">Serine/threonine-protein kinase</keyword>
<dbReference type="InterPro" id="IPR030616">
    <property type="entry name" value="Aur-like"/>
</dbReference>
<accession>A0A7S1X5D3</accession>
<dbReference type="Pfam" id="PF00069">
    <property type="entry name" value="Pkinase"/>
    <property type="match status" value="1"/>
</dbReference>
<feature type="active site" description="Proton acceptor" evidence="6">
    <location>
        <position position="213"/>
    </location>
</feature>
<feature type="domain" description="Protein kinase" evidence="9">
    <location>
        <begin position="89"/>
        <end position="304"/>
    </location>
</feature>
<gene>
    <name evidence="10" type="ORF">TCHU04912_LOCUS11598</name>
</gene>
<evidence type="ECO:0000313" key="10">
    <source>
        <dbReference type="EMBL" id="CAD9209359.1"/>
    </source>
</evidence>
<feature type="cross-link" description="Glycyl lysine isopeptide (Lys-Gly) (interchain with G-Cter in SUMO2)" evidence="8">
    <location>
        <position position="215"/>
    </location>
</feature>
<dbReference type="EMBL" id="HBGG01022364">
    <property type="protein sequence ID" value="CAD9209359.1"/>
    <property type="molecule type" value="Transcribed_RNA"/>
</dbReference>
<evidence type="ECO:0000259" key="9">
    <source>
        <dbReference type="PROSITE" id="PS50011"/>
    </source>
</evidence>
<sequence>MNAQVFLDDLISEGGPLPLSSGMQHYAAGANYYNPHLLSLARQRRLTPPIPAPPQTFPSCSPGVLASGARVSRLCPVEMQREVWRLSDFVLQKTLYEGYSSSVTQAYDKVSGISVALKIYHKQRLSELNRAQVEREISIHLGLQHMHIIQMYAAWEDNARYYLIQELAEEGDVFNEVHRRGGQMTEKAAVSLVLQPFLAALHYLHTRDIIHRDIKPENLLFAHGKQIKVADFGLAIDHSVERPVTRAGTLDYMAPEVVICPSKRYPNENKENVNLAYTDQVRLCSQMFSLSLPSPSPSHVHVCL</sequence>
<evidence type="ECO:0000256" key="3">
    <source>
        <dbReference type="ARBA" id="ARBA00022741"/>
    </source>
</evidence>
<feature type="binding site" evidence="7">
    <location>
        <begin position="217"/>
        <end position="218"/>
    </location>
    <ligand>
        <name>ATP</name>
        <dbReference type="ChEBI" id="CHEBI:30616"/>
    </ligand>
</feature>
<keyword evidence="4" id="KW-0418">Kinase</keyword>
<dbReference type="GO" id="GO:0005524">
    <property type="term" value="F:ATP binding"/>
    <property type="evidence" value="ECO:0007669"/>
    <property type="project" value="UniProtKB-KW"/>
</dbReference>
<evidence type="ECO:0000256" key="2">
    <source>
        <dbReference type="ARBA" id="ARBA00022679"/>
    </source>
</evidence>
<protein>
    <recommendedName>
        <fullName evidence="9">Protein kinase domain-containing protein</fullName>
    </recommendedName>
</protein>
<dbReference type="SMART" id="SM00220">
    <property type="entry name" value="S_TKc"/>
    <property type="match status" value="1"/>
</dbReference>
<dbReference type="PROSITE" id="PS50011">
    <property type="entry name" value="PROTEIN_KINASE_DOM"/>
    <property type="match status" value="1"/>
</dbReference>
<dbReference type="InterPro" id="IPR000719">
    <property type="entry name" value="Prot_kinase_dom"/>
</dbReference>
<evidence type="ECO:0000256" key="1">
    <source>
        <dbReference type="ARBA" id="ARBA00022527"/>
    </source>
</evidence>
<dbReference type="PROSITE" id="PS00108">
    <property type="entry name" value="PROTEIN_KINASE_ST"/>
    <property type="match status" value="1"/>
</dbReference>
<evidence type="ECO:0000256" key="6">
    <source>
        <dbReference type="PIRSR" id="PIRSR630616-1"/>
    </source>
</evidence>
<name>A0A7S1X5D3_9CHLO</name>
<evidence type="ECO:0000256" key="8">
    <source>
        <dbReference type="PIRSR" id="PIRSR630616-3"/>
    </source>
</evidence>
<evidence type="ECO:0000256" key="5">
    <source>
        <dbReference type="ARBA" id="ARBA00022840"/>
    </source>
</evidence>
<feature type="binding site" evidence="7">
    <location>
        <begin position="166"/>
        <end position="168"/>
    </location>
    <ligand>
        <name>ATP</name>
        <dbReference type="ChEBI" id="CHEBI:30616"/>
    </ligand>
</feature>
<feature type="binding site" evidence="7">
    <location>
        <position position="231"/>
    </location>
    <ligand>
        <name>ATP</name>
        <dbReference type="ChEBI" id="CHEBI:30616"/>
    </ligand>
</feature>
<proteinExistence type="predicted"/>
<dbReference type="GO" id="GO:0004674">
    <property type="term" value="F:protein serine/threonine kinase activity"/>
    <property type="evidence" value="ECO:0007669"/>
    <property type="project" value="UniProtKB-KW"/>
</dbReference>
<dbReference type="AlphaFoldDB" id="A0A7S1X5D3"/>
<evidence type="ECO:0000256" key="7">
    <source>
        <dbReference type="PIRSR" id="PIRSR630616-2"/>
    </source>
</evidence>
<dbReference type="InterPro" id="IPR008271">
    <property type="entry name" value="Ser/Thr_kinase_AS"/>
</dbReference>
<evidence type="ECO:0000256" key="4">
    <source>
        <dbReference type="ARBA" id="ARBA00022777"/>
    </source>
</evidence>
<dbReference type="SUPFAM" id="SSF56112">
    <property type="entry name" value="Protein kinase-like (PK-like)"/>
    <property type="match status" value="1"/>
</dbReference>
<reference evidence="10" key="1">
    <citation type="submission" date="2021-01" db="EMBL/GenBank/DDBJ databases">
        <authorList>
            <person name="Corre E."/>
            <person name="Pelletier E."/>
            <person name="Niang G."/>
            <person name="Scheremetjew M."/>
            <person name="Finn R."/>
            <person name="Kale V."/>
            <person name="Holt S."/>
            <person name="Cochrane G."/>
            <person name="Meng A."/>
            <person name="Brown T."/>
            <person name="Cohen L."/>
        </authorList>
    </citation>
    <scope>NUCLEOTIDE SEQUENCE</scope>
    <source>
        <strain evidence="10">PLY429</strain>
    </source>
</reference>
<keyword evidence="5 7" id="KW-0067">ATP-binding</keyword>
<feature type="binding site" evidence="7">
    <location>
        <position position="118"/>
    </location>
    <ligand>
        <name>ATP</name>
        <dbReference type="ChEBI" id="CHEBI:30616"/>
    </ligand>
</feature>